<sequence>MNQEVIIMYDNQIIYKGKIENIPIKEHVIIEQSIIQFGDDDPCIIHRSYVIKKILIEFLKEINSHMNGKKLILNHINKEMIEQLDLEHAYNAVIEFC</sequence>
<dbReference type="AlphaFoldDB" id="A0A318ENA2"/>
<gene>
    <name evidence="1" type="ORF">C8E03_11296</name>
</gene>
<dbReference type="EMBL" id="QICS01000012">
    <property type="protein sequence ID" value="PXV86717.1"/>
    <property type="molecule type" value="Genomic_DNA"/>
</dbReference>
<reference evidence="1 2" key="1">
    <citation type="submission" date="2018-05" db="EMBL/GenBank/DDBJ databases">
        <title>Genomic Encyclopedia of Type Strains, Phase IV (KMG-IV): sequencing the most valuable type-strain genomes for metagenomic binning, comparative biology and taxonomic classification.</title>
        <authorList>
            <person name="Goeker M."/>
        </authorList>
    </citation>
    <scope>NUCLEOTIDE SEQUENCE [LARGE SCALE GENOMIC DNA]</scope>
    <source>
        <strain evidence="1 2">DSM 28816</strain>
    </source>
</reference>
<organism evidence="1 2">
    <name type="scientific">Lachnotalea glycerini</name>
    <dbReference type="NCBI Taxonomy" id="1763509"/>
    <lineage>
        <taxon>Bacteria</taxon>
        <taxon>Bacillati</taxon>
        <taxon>Bacillota</taxon>
        <taxon>Clostridia</taxon>
        <taxon>Lachnospirales</taxon>
        <taxon>Lachnospiraceae</taxon>
        <taxon>Lachnotalea</taxon>
    </lineage>
</organism>
<evidence type="ECO:0000313" key="1">
    <source>
        <dbReference type="EMBL" id="PXV86717.1"/>
    </source>
</evidence>
<name>A0A318ENA2_9FIRM</name>
<protein>
    <submittedName>
        <fullName evidence="1">Uncharacterized protein</fullName>
    </submittedName>
</protein>
<comment type="caution">
    <text evidence="1">The sequence shown here is derived from an EMBL/GenBank/DDBJ whole genome shotgun (WGS) entry which is preliminary data.</text>
</comment>
<proteinExistence type="predicted"/>
<accession>A0A318ENA2</accession>
<dbReference type="Proteomes" id="UP000247523">
    <property type="component" value="Unassembled WGS sequence"/>
</dbReference>
<evidence type="ECO:0000313" key="2">
    <source>
        <dbReference type="Proteomes" id="UP000247523"/>
    </source>
</evidence>
<dbReference type="RefSeq" id="WP_110291737.1">
    <property type="nucleotide sequence ID" value="NZ_QICS01000012.1"/>
</dbReference>